<dbReference type="EMBL" id="HBFM01017086">
    <property type="protein sequence ID" value="CAD8774538.1"/>
    <property type="molecule type" value="Transcribed_RNA"/>
</dbReference>
<dbReference type="AlphaFoldDB" id="A0A7S0YGA8"/>
<reference evidence="2" key="1">
    <citation type="submission" date="2021-01" db="EMBL/GenBank/DDBJ databases">
        <authorList>
            <person name="Corre E."/>
            <person name="Pelletier E."/>
            <person name="Niang G."/>
            <person name="Scheremetjew M."/>
            <person name="Finn R."/>
            <person name="Kale V."/>
            <person name="Holt S."/>
            <person name="Cochrane G."/>
            <person name="Meng A."/>
            <person name="Brown T."/>
            <person name="Cohen L."/>
        </authorList>
    </citation>
    <scope>NUCLEOTIDE SEQUENCE</scope>
    <source>
        <strain evidence="2">SAG 63-3</strain>
    </source>
</reference>
<evidence type="ECO:0000259" key="1">
    <source>
        <dbReference type="PROSITE" id="PS50222"/>
    </source>
</evidence>
<dbReference type="PANTHER" id="PTHR21847:SF1">
    <property type="entry name" value="EF-HAND CALCIUM-BINDING DOMAIN-CONTAINING PROTEIN 10"/>
    <property type="match status" value="1"/>
</dbReference>
<dbReference type="InterPro" id="IPR056587">
    <property type="entry name" value="EF_EFCAB10_C"/>
</dbReference>
<dbReference type="InterPro" id="IPR039879">
    <property type="entry name" value="EFC10"/>
</dbReference>
<name>A0A7S0YGA8_9CHLO</name>
<dbReference type="PROSITE" id="PS50222">
    <property type="entry name" value="EF_HAND_2"/>
    <property type="match status" value="1"/>
</dbReference>
<dbReference type="CDD" id="cd22976">
    <property type="entry name" value="DD_EFCAB10"/>
    <property type="match status" value="1"/>
</dbReference>
<accession>A0A7S0YGA8</accession>
<evidence type="ECO:0000313" key="2">
    <source>
        <dbReference type="EMBL" id="CAD8774538.1"/>
    </source>
</evidence>
<dbReference type="Gene3D" id="1.20.890.10">
    <property type="entry name" value="cAMP-dependent protein kinase regulatory subunit, dimerization-anchoring domain"/>
    <property type="match status" value="1"/>
</dbReference>
<protein>
    <recommendedName>
        <fullName evidence="1">EF-hand domain-containing protein</fullName>
    </recommendedName>
</protein>
<dbReference type="SUPFAM" id="SSF47391">
    <property type="entry name" value="Dimerization-anchoring domain of cAMP-dependent PK regulatory subunit"/>
    <property type="match status" value="1"/>
</dbReference>
<gene>
    <name evidence="2" type="ORF">PPAR00522_LOCUS10945</name>
</gene>
<dbReference type="InterPro" id="IPR049760">
    <property type="entry name" value="DD_EFCAB10"/>
</dbReference>
<proteinExistence type="predicted"/>
<sequence>MDNLSEDPRDPRVQAKKYLEKHKIPQLLEAMSAQLLYHKPEDHRKYLIDYLEGVKIHGTPSLLLPDDFAAMFEMFDITKRGLISLEQANKALKIILGKDADLRNVNPDIQSMLTKDAFVRNMNISVNEATPYKPLSQQ</sequence>
<feature type="domain" description="EF-hand" evidence="1">
    <location>
        <begin position="63"/>
        <end position="98"/>
    </location>
</feature>
<organism evidence="2">
    <name type="scientific">Polytomella parva</name>
    <dbReference type="NCBI Taxonomy" id="51329"/>
    <lineage>
        <taxon>Eukaryota</taxon>
        <taxon>Viridiplantae</taxon>
        <taxon>Chlorophyta</taxon>
        <taxon>core chlorophytes</taxon>
        <taxon>Chlorophyceae</taxon>
        <taxon>CS clade</taxon>
        <taxon>Chlamydomonadales</taxon>
        <taxon>Chlamydomonadaceae</taxon>
        <taxon>Polytomella</taxon>
    </lineage>
</organism>
<dbReference type="PANTHER" id="PTHR21847">
    <property type="entry name" value="EF-HAND CALCIUM-BINDING DOMAIN-CONTAINING PROTEIN 10"/>
    <property type="match status" value="1"/>
</dbReference>
<dbReference type="InterPro" id="IPR002048">
    <property type="entry name" value="EF_hand_dom"/>
</dbReference>
<dbReference type="GO" id="GO:0005509">
    <property type="term" value="F:calcium ion binding"/>
    <property type="evidence" value="ECO:0007669"/>
    <property type="project" value="InterPro"/>
</dbReference>
<dbReference type="Pfam" id="PF24548">
    <property type="entry name" value="EF_EFCAB10_C"/>
    <property type="match status" value="1"/>
</dbReference>